<protein>
    <recommendedName>
        <fullName evidence="1">Folliculin/SMCR8 longin domain-containing protein</fullName>
    </recommendedName>
</protein>
<dbReference type="GO" id="GO:0005829">
    <property type="term" value="C:cytosol"/>
    <property type="evidence" value="ECO:0007669"/>
    <property type="project" value="TreeGrafter"/>
</dbReference>
<feature type="domain" description="Folliculin/SMCR8 longin" evidence="1">
    <location>
        <begin position="86"/>
        <end position="169"/>
    </location>
</feature>
<organism evidence="2 3">
    <name type="scientific">Trypanosoma theileri</name>
    <dbReference type="NCBI Taxonomy" id="67003"/>
    <lineage>
        <taxon>Eukaryota</taxon>
        <taxon>Discoba</taxon>
        <taxon>Euglenozoa</taxon>
        <taxon>Kinetoplastea</taxon>
        <taxon>Metakinetoplastina</taxon>
        <taxon>Trypanosomatida</taxon>
        <taxon>Trypanosomatidae</taxon>
        <taxon>Trypanosoma</taxon>
    </lineage>
</organism>
<evidence type="ECO:0000313" key="2">
    <source>
        <dbReference type="EMBL" id="ORC90244.1"/>
    </source>
</evidence>
<comment type="caution">
    <text evidence="2">The sequence shown here is derived from an EMBL/GenBank/DDBJ whole genome shotgun (WGS) entry which is preliminary data.</text>
</comment>
<sequence>MIRKRWTVPMVTLGEFDAVEGPKAISVLEFYAYQENDLFGPQFLDFSAVCGKVLISSNVVSGSLHLDLKERMIAIIARVFASNESNEESVMMLDPIAGGIASVSFSLEDIMARGKKRRFCLIVTHPESSELVRQRPLIFSFIKVLLERWVTAAKDLLSKEYSFCSYSNGDQGDTCKLLMRPLMSLVSEKEESVEITLKRIHTFFECALPAIFGFEPLNFDGLSSEALLLEAVKRYLKEKILLVNVFELDLESSFSVEKCLSIDGGRVLSIGQPPIIKPLSVWLLQFIQGNVNGLKETELILQALFTGNQILVCGESSFQCANMVFSLSQILPRPLRRVTVYSEEYVMPYESRILSFSQNVCERHCFNNAVNPEYDLSELNLVCINVSSEGNIVSVKKCNNPKHIFILNNNSSLKMEENSIPQIVTRIMDLFRSQKCEEIIVKRCKVLQLQIESFVNKYVMQGFIYSKLFQQYQVECNKGILGVNTTKGSNDFSFSSPARVIKNMFYDNVWYPKRWDSSTSSVIKTGQIAKSNIPSFLKSLKSKGFGSWAISIADHEVMLFLGSVSNSL</sequence>
<dbReference type="Gene3D" id="3.40.50.12430">
    <property type="match status" value="1"/>
</dbReference>
<dbReference type="PANTHER" id="PTHR31441">
    <property type="entry name" value="FOLLICULIN FAMILY MEMBER"/>
    <property type="match status" value="1"/>
</dbReference>
<proteinExistence type="predicted"/>
<evidence type="ECO:0000313" key="3">
    <source>
        <dbReference type="Proteomes" id="UP000192257"/>
    </source>
</evidence>
<name>A0A1X0NZX4_9TRYP</name>
<dbReference type="AlphaFoldDB" id="A0A1X0NZX4"/>
<reference evidence="2 3" key="1">
    <citation type="submission" date="2017-03" db="EMBL/GenBank/DDBJ databases">
        <title>An alternative strategy for trypanosome survival in the mammalian bloodstream revealed through genome and transcriptome analysis of the ubiquitous bovine parasite Trypanosoma (Megatrypanum) theileri.</title>
        <authorList>
            <person name="Kelly S."/>
            <person name="Ivens A."/>
            <person name="Mott A."/>
            <person name="O'Neill E."/>
            <person name="Emms D."/>
            <person name="Macleod O."/>
            <person name="Voorheis P."/>
            <person name="Matthews J."/>
            <person name="Matthews K."/>
            <person name="Carrington M."/>
        </authorList>
    </citation>
    <scope>NUCLEOTIDE SEQUENCE [LARGE SCALE GENOMIC DNA]</scope>
    <source>
        <strain evidence="2">Edinburgh</strain>
    </source>
</reference>
<dbReference type="GO" id="GO:0005096">
    <property type="term" value="F:GTPase activator activity"/>
    <property type="evidence" value="ECO:0007669"/>
    <property type="project" value="InterPro"/>
</dbReference>
<accession>A0A1X0NZX4</accession>
<dbReference type="GeneID" id="39984313"/>
<dbReference type="EMBL" id="NBCO01000009">
    <property type="protein sequence ID" value="ORC90244.1"/>
    <property type="molecule type" value="Genomic_DNA"/>
</dbReference>
<dbReference type="Pfam" id="PF11704">
    <property type="entry name" value="Folliculin"/>
    <property type="match status" value="1"/>
</dbReference>
<dbReference type="OrthoDB" id="5599713at2759"/>
<dbReference type="InterPro" id="IPR037520">
    <property type="entry name" value="Folliculin/SMCR8_longin"/>
</dbReference>
<dbReference type="Proteomes" id="UP000192257">
    <property type="component" value="Unassembled WGS sequence"/>
</dbReference>
<gene>
    <name evidence="2" type="ORF">TM35_000092940</name>
</gene>
<dbReference type="VEuPathDB" id="TriTrypDB:TM35_000092940"/>
<dbReference type="GO" id="GO:1904263">
    <property type="term" value="P:positive regulation of TORC1 signaling"/>
    <property type="evidence" value="ECO:0007669"/>
    <property type="project" value="TreeGrafter"/>
</dbReference>
<dbReference type="RefSeq" id="XP_028884310.1">
    <property type="nucleotide sequence ID" value="XM_029024533.1"/>
</dbReference>
<dbReference type="PANTHER" id="PTHR31441:SF2">
    <property type="entry name" value="FOLLICULIN"/>
    <property type="match status" value="1"/>
</dbReference>
<evidence type="ECO:0000259" key="1">
    <source>
        <dbReference type="Pfam" id="PF11704"/>
    </source>
</evidence>
<keyword evidence="3" id="KW-1185">Reference proteome</keyword>
<dbReference type="InterPro" id="IPR021713">
    <property type="entry name" value="Folliculin"/>
</dbReference>